<evidence type="ECO:0000313" key="2">
    <source>
        <dbReference type="EMBL" id="GGD35563.1"/>
    </source>
</evidence>
<evidence type="ECO:0000313" key="3">
    <source>
        <dbReference type="Proteomes" id="UP000625735"/>
    </source>
</evidence>
<reference evidence="2" key="1">
    <citation type="journal article" date="2014" name="Int. J. Syst. Evol. Microbiol.">
        <title>Complete genome sequence of Corynebacterium casei LMG S-19264T (=DSM 44701T), isolated from a smear-ripened cheese.</title>
        <authorList>
            <consortium name="US DOE Joint Genome Institute (JGI-PGF)"/>
            <person name="Walter F."/>
            <person name="Albersmeier A."/>
            <person name="Kalinowski J."/>
            <person name="Ruckert C."/>
        </authorList>
    </citation>
    <scope>NUCLEOTIDE SEQUENCE</scope>
    <source>
        <strain evidence="2">CGMCC 1.12506</strain>
    </source>
</reference>
<sequence>MNQTVTSRIFKTMLISIFVLCFTTDCTEKKSTNKSDSKIDLKNISNINNISLRVAVVRNELIEKSNDSMIVELLVKQQKNHNQIDSILKSVAQNNLIVLSDTVFQKQNIIKTISENQLEFFLEYIKNQKRELEATRKLNRNSQMNAYYQLKIDELKKNINEINELIKSRNINLPQTY</sequence>
<keyword evidence="3" id="KW-1185">Reference proteome</keyword>
<dbReference type="Proteomes" id="UP000625735">
    <property type="component" value="Unassembled WGS sequence"/>
</dbReference>
<keyword evidence="1" id="KW-0175">Coiled coil</keyword>
<evidence type="ECO:0008006" key="4">
    <source>
        <dbReference type="Google" id="ProtNLM"/>
    </source>
</evidence>
<feature type="coiled-coil region" evidence="1">
    <location>
        <begin position="125"/>
        <end position="172"/>
    </location>
</feature>
<protein>
    <recommendedName>
        <fullName evidence="4">DUF4142 domain-containing protein</fullName>
    </recommendedName>
</protein>
<reference evidence="2" key="2">
    <citation type="submission" date="2020-09" db="EMBL/GenBank/DDBJ databases">
        <authorList>
            <person name="Sun Q."/>
            <person name="Zhou Y."/>
        </authorList>
    </citation>
    <scope>NUCLEOTIDE SEQUENCE</scope>
    <source>
        <strain evidence="2">CGMCC 1.12506</strain>
    </source>
</reference>
<comment type="caution">
    <text evidence="2">The sequence shown here is derived from an EMBL/GenBank/DDBJ whole genome shotgun (WGS) entry which is preliminary data.</text>
</comment>
<evidence type="ECO:0000256" key="1">
    <source>
        <dbReference type="SAM" id="Coils"/>
    </source>
</evidence>
<name>A0A916Y9S4_9FLAO</name>
<gene>
    <name evidence="2" type="ORF">GCM10011343_26820</name>
</gene>
<organism evidence="2 3">
    <name type="scientific">Flavobacterium orientale</name>
    <dbReference type="NCBI Taxonomy" id="1756020"/>
    <lineage>
        <taxon>Bacteria</taxon>
        <taxon>Pseudomonadati</taxon>
        <taxon>Bacteroidota</taxon>
        <taxon>Flavobacteriia</taxon>
        <taxon>Flavobacteriales</taxon>
        <taxon>Flavobacteriaceae</taxon>
        <taxon>Flavobacterium</taxon>
    </lineage>
</organism>
<dbReference type="RefSeq" id="WP_188363113.1">
    <property type="nucleotide sequence ID" value="NZ_BMFG01000014.1"/>
</dbReference>
<dbReference type="AlphaFoldDB" id="A0A916Y9S4"/>
<accession>A0A916Y9S4</accession>
<dbReference type="EMBL" id="BMFG01000014">
    <property type="protein sequence ID" value="GGD35563.1"/>
    <property type="molecule type" value="Genomic_DNA"/>
</dbReference>
<proteinExistence type="predicted"/>